<evidence type="ECO:0000313" key="2">
    <source>
        <dbReference type="Proteomes" id="UP000568839"/>
    </source>
</evidence>
<organism evidence="1 2">
    <name type="scientific">Geomicrobium halophilum</name>
    <dbReference type="NCBI Taxonomy" id="549000"/>
    <lineage>
        <taxon>Bacteria</taxon>
        <taxon>Bacillati</taxon>
        <taxon>Bacillota</taxon>
        <taxon>Bacilli</taxon>
        <taxon>Bacillales</taxon>
        <taxon>Geomicrobium</taxon>
    </lineage>
</organism>
<dbReference type="EMBL" id="JACHHJ010000005">
    <property type="protein sequence ID" value="MBB6451243.1"/>
    <property type="molecule type" value="Genomic_DNA"/>
</dbReference>
<accession>A0A841Q0J6</accession>
<keyword evidence="2" id="KW-1185">Reference proteome</keyword>
<sequence>MSKKPKMNSTELGALWMTYQQKTVILRIIEHFIETSEDKKAKNLMSGLWKDLHSKAEN</sequence>
<name>A0A841Q0J6_9BACL</name>
<gene>
    <name evidence="1" type="ORF">HNR44_003237</name>
</gene>
<comment type="caution">
    <text evidence="1">The sequence shown here is derived from an EMBL/GenBank/DDBJ whole genome shotgun (WGS) entry which is preliminary data.</text>
</comment>
<proteinExistence type="predicted"/>
<dbReference type="InterPro" id="IPR012347">
    <property type="entry name" value="Ferritin-like"/>
</dbReference>
<protein>
    <submittedName>
        <fullName evidence="1">Uncharacterized protein</fullName>
    </submittedName>
</protein>
<dbReference type="Proteomes" id="UP000568839">
    <property type="component" value="Unassembled WGS sequence"/>
</dbReference>
<dbReference type="AlphaFoldDB" id="A0A841Q0J6"/>
<reference evidence="1 2" key="1">
    <citation type="submission" date="2020-08" db="EMBL/GenBank/DDBJ databases">
        <title>Genomic Encyclopedia of Type Strains, Phase IV (KMG-IV): sequencing the most valuable type-strain genomes for metagenomic binning, comparative biology and taxonomic classification.</title>
        <authorList>
            <person name="Goeker M."/>
        </authorList>
    </citation>
    <scope>NUCLEOTIDE SEQUENCE [LARGE SCALE GENOMIC DNA]</scope>
    <source>
        <strain evidence="1 2">DSM 21769</strain>
    </source>
</reference>
<dbReference type="Gene3D" id="1.20.1260.10">
    <property type="match status" value="1"/>
</dbReference>
<evidence type="ECO:0000313" key="1">
    <source>
        <dbReference type="EMBL" id="MBB6451243.1"/>
    </source>
</evidence>